<organism evidence="8 9">
    <name type="scientific">Prosthecomicrobium pneumaticum</name>
    <dbReference type="NCBI Taxonomy" id="81895"/>
    <lineage>
        <taxon>Bacteria</taxon>
        <taxon>Pseudomonadati</taxon>
        <taxon>Pseudomonadota</taxon>
        <taxon>Alphaproteobacteria</taxon>
        <taxon>Hyphomicrobiales</taxon>
        <taxon>Kaistiaceae</taxon>
        <taxon>Prosthecomicrobium</taxon>
    </lineage>
</organism>
<dbReference type="Gene3D" id="3.40.50.1010">
    <property type="entry name" value="5'-nuclease"/>
    <property type="match status" value="1"/>
</dbReference>
<dbReference type="SUPFAM" id="SSF88723">
    <property type="entry name" value="PIN domain-like"/>
    <property type="match status" value="1"/>
</dbReference>
<keyword evidence="5 6" id="KW-0460">Magnesium</keyword>
<dbReference type="CDD" id="cd09873">
    <property type="entry name" value="PIN_Pae0151-like"/>
    <property type="match status" value="1"/>
</dbReference>
<name>A0A7W9L361_9HYPH</name>
<dbReference type="HAMAP" id="MF_00265">
    <property type="entry name" value="VapC_Nob1"/>
    <property type="match status" value="1"/>
</dbReference>
<evidence type="ECO:0000259" key="7">
    <source>
        <dbReference type="Pfam" id="PF01850"/>
    </source>
</evidence>
<evidence type="ECO:0000256" key="6">
    <source>
        <dbReference type="HAMAP-Rule" id="MF_00265"/>
    </source>
</evidence>
<evidence type="ECO:0000313" key="9">
    <source>
        <dbReference type="Proteomes" id="UP000523821"/>
    </source>
</evidence>
<keyword evidence="3 6" id="KW-0479">Metal-binding</keyword>
<dbReference type="Pfam" id="PF01850">
    <property type="entry name" value="PIN"/>
    <property type="match status" value="1"/>
</dbReference>
<dbReference type="GO" id="GO:0090729">
    <property type="term" value="F:toxin activity"/>
    <property type="evidence" value="ECO:0007669"/>
    <property type="project" value="UniProtKB-KW"/>
</dbReference>
<dbReference type="InterPro" id="IPR029060">
    <property type="entry name" value="PIN-like_dom_sf"/>
</dbReference>
<dbReference type="PANTHER" id="PTHR35901:SF1">
    <property type="entry name" value="EXONUCLEASE VAPC9"/>
    <property type="match status" value="1"/>
</dbReference>
<evidence type="ECO:0000256" key="1">
    <source>
        <dbReference type="ARBA" id="ARBA00022649"/>
    </source>
</evidence>
<sequence length="133" mass="14405">MSLIVDASVAIRWYVPEDGWREAEAILHEPDELLAPDLIIAEIGSAIWKRIRRGDIPSGFEAGLLERAASAFDVLVPSAELGADALKLALSVGHPIYDCLYLSLCRRENAGLVTADKRLAALAAEIGIITRLL</sequence>
<feature type="binding site" evidence="6">
    <location>
        <position position="6"/>
    </location>
    <ligand>
        <name>Mg(2+)</name>
        <dbReference type="ChEBI" id="CHEBI:18420"/>
    </ligand>
</feature>
<dbReference type="InterPro" id="IPR022907">
    <property type="entry name" value="VapC_family"/>
</dbReference>
<evidence type="ECO:0000256" key="5">
    <source>
        <dbReference type="ARBA" id="ARBA00022842"/>
    </source>
</evidence>
<evidence type="ECO:0000256" key="2">
    <source>
        <dbReference type="ARBA" id="ARBA00022722"/>
    </source>
</evidence>
<dbReference type="InterPro" id="IPR044153">
    <property type="entry name" value="PIN_Pae0151-like"/>
</dbReference>
<keyword evidence="1 6" id="KW-1277">Toxin-antitoxin system</keyword>
<comment type="cofactor">
    <cofactor evidence="6">
        <name>Mg(2+)</name>
        <dbReference type="ChEBI" id="CHEBI:18420"/>
    </cofactor>
</comment>
<evidence type="ECO:0000256" key="3">
    <source>
        <dbReference type="ARBA" id="ARBA00022723"/>
    </source>
</evidence>
<dbReference type="EC" id="3.1.-.-" evidence="6"/>
<keyword evidence="6" id="KW-0800">Toxin</keyword>
<dbReference type="GO" id="GO:0004540">
    <property type="term" value="F:RNA nuclease activity"/>
    <property type="evidence" value="ECO:0007669"/>
    <property type="project" value="InterPro"/>
</dbReference>
<dbReference type="GO" id="GO:0000287">
    <property type="term" value="F:magnesium ion binding"/>
    <property type="evidence" value="ECO:0007669"/>
    <property type="project" value="UniProtKB-UniRule"/>
</dbReference>
<protein>
    <recommendedName>
        <fullName evidence="6">Ribonuclease VapC</fullName>
        <shortName evidence="6">RNase VapC</shortName>
        <ecNumber evidence="6">3.1.-.-</ecNumber>
    </recommendedName>
    <alternativeName>
        <fullName evidence="6">Toxin VapC</fullName>
    </alternativeName>
</protein>
<proteinExistence type="inferred from homology"/>
<evidence type="ECO:0000313" key="8">
    <source>
        <dbReference type="EMBL" id="MBB5754205.1"/>
    </source>
</evidence>
<accession>A0A7W9L361</accession>
<dbReference type="InterPro" id="IPR051619">
    <property type="entry name" value="TypeII_TA_RNase_PINc/VapC"/>
</dbReference>
<feature type="binding site" evidence="6">
    <location>
        <position position="98"/>
    </location>
    <ligand>
        <name>Mg(2+)</name>
        <dbReference type="ChEBI" id="CHEBI:18420"/>
    </ligand>
</feature>
<comment type="similarity">
    <text evidence="6">Belongs to the PINc/VapC protein family.</text>
</comment>
<keyword evidence="9" id="KW-1185">Reference proteome</keyword>
<evidence type="ECO:0000256" key="4">
    <source>
        <dbReference type="ARBA" id="ARBA00022801"/>
    </source>
</evidence>
<dbReference type="RefSeq" id="WP_183857664.1">
    <property type="nucleotide sequence ID" value="NZ_JACHOO010000007.1"/>
</dbReference>
<gene>
    <name evidence="6" type="primary">vapC</name>
    <name evidence="8" type="ORF">GGQ63_003286</name>
</gene>
<dbReference type="EMBL" id="JACHOO010000007">
    <property type="protein sequence ID" value="MBB5754205.1"/>
    <property type="molecule type" value="Genomic_DNA"/>
</dbReference>
<feature type="domain" description="PIN" evidence="7">
    <location>
        <begin position="4"/>
        <end position="123"/>
    </location>
</feature>
<dbReference type="PANTHER" id="PTHR35901">
    <property type="entry name" value="RIBONUCLEASE VAPC3"/>
    <property type="match status" value="1"/>
</dbReference>
<comment type="function">
    <text evidence="6">Toxic component of a toxin-antitoxin (TA) system. An RNase.</text>
</comment>
<comment type="caution">
    <text evidence="8">The sequence shown here is derived from an EMBL/GenBank/DDBJ whole genome shotgun (WGS) entry which is preliminary data.</text>
</comment>
<dbReference type="InterPro" id="IPR002716">
    <property type="entry name" value="PIN_dom"/>
</dbReference>
<dbReference type="AlphaFoldDB" id="A0A7W9L361"/>
<keyword evidence="2 6" id="KW-0540">Nuclease</keyword>
<keyword evidence="4 6" id="KW-0378">Hydrolase</keyword>
<dbReference type="Proteomes" id="UP000523821">
    <property type="component" value="Unassembled WGS sequence"/>
</dbReference>
<dbReference type="GO" id="GO:0016787">
    <property type="term" value="F:hydrolase activity"/>
    <property type="evidence" value="ECO:0007669"/>
    <property type="project" value="UniProtKB-KW"/>
</dbReference>
<reference evidence="8 9" key="1">
    <citation type="submission" date="2020-08" db="EMBL/GenBank/DDBJ databases">
        <title>Genomic Encyclopedia of Type Strains, Phase IV (KMG-IV): sequencing the most valuable type-strain genomes for metagenomic binning, comparative biology and taxonomic classification.</title>
        <authorList>
            <person name="Goeker M."/>
        </authorList>
    </citation>
    <scope>NUCLEOTIDE SEQUENCE [LARGE SCALE GENOMIC DNA]</scope>
    <source>
        <strain evidence="8 9">DSM 16268</strain>
    </source>
</reference>